<dbReference type="Pfam" id="PF14341">
    <property type="entry name" value="PilX_N"/>
    <property type="match status" value="1"/>
</dbReference>
<dbReference type="RefSeq" id="WP_313875936.1">
    <property type="nucleotide sequence ID" value="NZ_JAVBIK010000001.1"/>
</dbReference>
<sequence>MSKNSPLHPAPALPAKHKGSSLIVVLMILTVVSIAGIAGVQISMLSERSARSDRDMQVAWQSAEAGLVDAENDIFGPGTSTRRALFNDPKDISGFAAGCGSTGNFIGLCAMVSSGKPAWLTVNFETTTTGAQTTRYGQYTGRTLQTGSGIQPFQSPRYVIEPIRDPADRDLSNPTPAHIYRVTAMGFGPRLEAQAVLQMIYRK</sequence>
<evidence type="ECO:0000313" key="4">
    <source>
        <dbReference type="EMBL" id="MDT7520331.1"/>
    </source>
</evidence>
<feature type="domain" description="Type 4 fimbrial biogenesis protein PilX N-terminal" evidence="3">
    <location>
        <begin position="18"/>
        <end position="67"/>
    </location>
</feature>
<evidence type="ECO:0000259" key="2">
    <source>
        <dbReference type="Pfam" id="PF13681"/>
    </source>
</evidence>
<dbReference type="Pfam" id="PF13681">
    <property type="entry name" value="PilX"/>
    <property type="match status" value="1"/>
</dbReference>
<feature type="transmembrane region" description="Helical" evidence="1">
    <location>
        <begin position="20"/>
        <end position="45"/>
    </location>
</feature>
<protein>
    <submittedName>
        <fullName evidence="4">PilX N-terminal domain-containing pilus assembly protein</fullName>
    </submittedName>
</protein>
<accession>A0ABU3KR99</accession>
<proteinExistence type="predicted"/>
<evidence type="ECO:0000313" key="5">
    <source>
        <dbReference type="Proteomes" id="UP001321700"/>
    </source>
</evidence>
<keyword evidence="1" id="KW-0472">Membrane</keyword>
<feature type="domain" description="PilX/PilW C-terminal" evidence="2">
    <location>
        <begin position="107"/>
        <end position="203"/>
    </location>
</feature>
<reference evidence="4 5" key="1">
    <citation type="submission" date="2023-08" db="EMBL/GenBank/DDBJ databases">
        <title>Rhodoferax potami sp. nov. and Rhodoferax mekongensis sp. nov., isolated from the Mekong River in Thailand.</title>
        <authorList>
            <person name="Kitikhun S."/>
            <person name="Charoenyingcharoen P."/>
            <person name="Siriarchawattana P."/>
            <person name="Likhitrattanapisal S."/>
            <person name="Nilsakha T."/>
            <person name="Chanpet A."/>
            <person name="Rattanawaree P."/>
            <person name="Ingsriswang S."/>
        </authorList>
    </citation>
    <scope>NUCLEOTIDE SEQUENCE [LARGE SCALE GENOMIC DNA]</scope>
    <source>
        <strain evidence="4 5">TBRC 17660</strain>
    </source>
</reference>
<keyword evidence="1" id="KW-0812">Transmembrane</keyword>
<name>A0ABU3KR99_9BURK</name>
<dbReference type="InterPro" id="IPR025746">
    <property type="entry name" value="PilX_N_dom"/>
</dbReference>
<organism evidence="4 5">
    <name type="scientific">Rhodoferax potami</name>
    <dbReference type="NCBI Taxonomy" id="3068338"/>
    <lineage>
        <taxon>Bacteria</taxon>
        <taxon>Pseudomonadati</taxon>
        <taxon>Pseudomonadota</taxon>
        <taxon>Betaproteobacteria</taxon>
        <taxon>Burkholderiales</taxon>
        <taxon>Comamonadaceae</taxon>
        <taxon>Rhodoferax</taxon>
    </lineage>
</organism>
<keyword evidence="5" id="KW-1185">Reference proteome</keyword>
<dbReference type="InterPro" id="IPR025205">
    <property type="entry name" value="PilX/PilW_C"/>
</dbReference>
<keyword evidence="1" id="KW-1133">Transmembrane helix</keyword>
<evidence type="ECO:0000259" key="3">
    <source>
        <dbReference type="Pfam" id="PF14341"/>
    </source>
</evidence>
<evidence type="ECO:0000256" key="1">
    <source>
        <dbReference type="SAM" id="Phobius"/>
    </source>
</evidence>
<dbReference type="Proteomes" id="UP001321700">
    <property type="component" value="Unassembled WGS sequence"/>
</dbReference>
<comment type="caution">
    <text evidence="4">The sequence shown here is derived from an EMBL/GenBank/DDBJ whole genome shotgun (WGS) entry which is preliminary data.</text>
</comment>
<dbReference type="EMBL" id="JAVBIK010000001">
    <property type="protein sequence ID" value="MDT7520331.1"/>
    <property type="molecule type" value="Genomic_DNA"/>
</dbReference>
<gene>
    <name evidence="4" type="ORF">RAE19_16725</name>
</gene>